<dbReference type="InterPro" id="IPR036291">
    <property type="entry name" value="NAD(P)-bd_dom_sf"/>
</dbReference>
<proteinExistence type="inferred from homology"/>
<accession>E8R487</accession>
<dbReference type="KEGG" id="ipa:Isop_2108"/>
<dbReference type="RefSeq" id="WP_013564976.1">
    <property type="nucleotide sequence ID" value="NC_014962.1"/>
</dbReference>
<dbReference type="AlphaFoldDB" id="E8R487"/>
<evidence type="ECO:0000313" key="5">
    <source>
        <dbReference type="Proteomes" id="UP000008631"/>
    </source>
</evidence>
<dbReference type="PIRSF" id="PIRSF000126">
    <property type="entry name" value="11-beta-HSD1"/>
    <property type="match status" value="1"/>
</dbReference>
<dbReference type="Pfam" id="PF00106">
    <property type="entry name" value="adh_short"/>
    <property type="match status" value="1"/>
</dbReference>
<dbReference type="PRINTS" id="PR00081">
    <property type="entry name" value="GDHRDH"/>
</dbReference>
<dbReference type="GO" id="GO:0016020">
    <property type="term" value="C:membrane"/>
    <property type="evidence" value="ECO:0007669"/>
    <property type="project" value="TreeGrafter"/>
</dbReference>
<evidence type="ECO:0000256" key="3">
    <source>
        <dbReference type="RuleBase" id="RU000363"/>
    </source>
</evidence>
<evidence type="ECO:0000313" key="4">
    <source>
        <dbReference type="EMBL" id="ADV62688.1"/>
    </source>
</evidence>
<keyword evidence="2" id="KW-0560">Oxidoreductase</keyword>
<dbReference type="Proteomes" id="UP000008631">
    <property type="component" value="Chromosome"/>
</dbReference>
<dbReference type="PANTHER" id="PTHR44196:SF1">
    <property type="entry name" value="DEHYDROGENASE_REDUCTASE SDR FAMILY MEMBER 7B"/>
    <property type="match status" value="1"/>
</dbReference>
<dbReference type="SUPFAM" id="SSF51735">
    <property type="entry name" value="NAD(P)-binding Rossmann-fold domains"/>
    <property type="match status" value="1"/>
</dbReference>
<dbReference type="eggNOG" id="COG0300">
    <property type="taxonomic scope" value="Bacteria"/>
</dbReference>
<dbReference type="InParanoid" id="E8R487"/>
<dbReference type="GO" id="GO:0016491">
    <property type="term" value="F:oxidoreductase activity"/>
    <property type="evidence" value="ECO:0007669"/>
    <property type="project" value="UniProtKB-KW"/>
</dbReference>
<dbReference type="EMBL" id="CP002353">
    <property type="protein sequence ID" value="ADV62688.1"/>
    <property type="molecule type" value="Genomic_DNA"/>
</dbReference>
<dbReference type="InterPro" id="IPR002347">
    <property type="entry name" value="SDR_fam"/>
</dbReference>
<gene>
    <name evidence="4" type="ordered locus">Isop_2108</name>
</gene>
<reference key="1">
    <citation type="submission" date="2010-11" db="EMBL/GenBank/DDBJ databases">
        <title>The complete sequence of chromosome of Isophaera pallida ATCC 43644.</title>
        <authorList>
            <consortium name="US DOE Joint Genome Institute (JGI-PGF)"/>
            <person name="Lucas S."/>
            <person name="Copeland A."/>
            <person name="Lapidus A."/>
            <person name="Bruce D."/>
            <person name="Goodwin L."/>
            <person name="Pitluck S."/>
            <person name="Kyrpides N."/>
            <person name="Mavromatis K."/>
            <person name="Pagani I."/>
            <person name="Ivanova N."/>
            <person name="Saunders E."/>
            <person name="Brettin T."/>
            <person name="Detter J.C."/>
            <person name="Han C."/>
            <person name="Tapia R."/>
            <person name="Land M."/>
            <person name="Hauser L."/>
            <person name="Markowitz V."/>
            <person name="Cheng J.-F."/>
            <person name="Hugenholtz P."/>
            <person name="Woyke T."/>
            <person name="Wu D."/>
            <person name="Eisen J.A."/>
        </authorList>
    </citation>
    <scope>NUCLEOTIDE SEQUENCE</scope>
    <source>
        <strain>ATCC 43644</strain>
    </source>
</reference>
<dbReference type="STRING" id="575540.Isop_2108"/>
<dbReference type="HOGENOM" id="CLU_010194_1_2_0"/>
<organism evidence="4 5">
    <name type="scientific">Isosphaera pallida (strain ATCC 43644 / DSM 9630 / IS1B)</name>
    <dbReference type="NCBI Taxonomy" id="575540"/>
    <lineage>
        <taxon>Bacteria</taxon>
        <taxon>Pseudomonadati</taxon>
        <taxon>Planctomycetota</taxon>
        <taxon>Planctomycetia</taxon>
        <taxon>Isosphaerales</taxon>
        <taxon>Isosphaeraceae</taxon>
        <taxon>Isosphaera</taxon>
    </lineage>
</organism>
<name>E8R487_ISOPI</name>
<dbReference type="PANTHER" id="PTHR44196">
    <property type="entry name" value="DEHYDROGENASE/REDUCTASE SDR FAMILY MEMBER 7B"/>
    <property type="match status" value="1"/>
</dbReference>
<dbReference type="PRINTS" id="PR00080">
    <property type="entry name" value="SDRFAMILY"/>
</dbReference>
<comment type="similarity">
    <text evidence="1 3">Belongs to the short-chain dehydrogenases/reductases (SDR) family.</text>
</comment>
<sequence length="279" mass="30824">MRSEPGSPPRDRQADECPLAVVTGASAGIGRELARQLATERGHRVAAVARRAERLNQLAKECPEGMIIPIVGDLADASFREAMWNRVAAIQGGVSVLINNAGLGFYSEFERQDPAEIDRIWQVNVVALFDLTQRAMAHMKVRKAGQIIQISSVLGFIGVPYSAVYTASKHTVNGLVKCLRYELRGTGVKVWAACPARTQSEFHEVAARGQRHAPRGEPTDRIARAILRGLDRRRPPAFLLPSWSAWAVVQAAHWLPGPFEWVMSRIAQPKFGREYLGRS</sequence>
<dbReference type="OrthoDB" id="9808814at2"/>
<keyword evidence="5" id="KW-1185">Reference proteome</keyword>
<reference evidence="4 5" key="2">
    <citation type="journal article" date="2011" name="Stand. Genomic Sci.">
        <title>Complete genome sequence of Isosphaera pallida type strain (IS1B).</title>
        <authorList>
            <consortium name="US DOE Joint Genome Institute (JGI-PGF)"/>
            <person name="Goker M."/>
            <person name="Cleland D."/>
            <person name="Saunders E."/>
            <person name="Lapidus A."/>
            <person name="Nolan M."/>
            <person name="Lucas S."/>
            <person name="Hammon N."/>
            <person name="Deshpande S."/>
            <person name="Cheng J.F."/>
            <person name="Tapia R."/>
            <person name="Han C."/>
            <person name="Goodwin L."/>
            <person name="Pitluck S."/>
            <person name="Liolios K."/>
            <person name="Pagani I."/>
            <person name="Ivanova N."/>
            <person name="Mavromatis K."/>
            <person name="Pati A."/>
            <person name="Chen A."/>
            <person name="Palaniappan K."/>
            <person name="Land M."/>
            <person name="Hauser L."/>
            <person name="Chang Y.J."/>
            <person name="Jeffries C.D."/>
            <person name="Detter J.C."/>
            <person name="Beck B."/>
            <person name="Woyke T."/>
            <person name="Bristow J."/>
            <person name="Eisen J.A."/>
            <person name="Markowitz V."/>
            <person name="Hugenholtz P."/>
            <person name="Kyrpides N.C."/>
            <person name="Klenk H.P."/>
        </authorList>
    </citation>
    <scope>NUCLEOTIDE SEQUENCE [LARGE SCALE GENOMIC DNA]</scope>
    <source>
        <strain evidence="5">ATCC 43644 / DSM 9630 / IS1B</strain>
    </source>
</reference>
<evidence type="ECO:0000256" key="2">
    <source>
        <dbReference type="ARBA" id="ARBA00023002"/>
    </source>
</evidence>
<evidence type="ECO:0000256" key="1">
    <source>
        <dbReference type="ARBA" id="ARBA00006484"/>
    </source>
</evidence>
<protein>
    <submittedName>
        <fullName evidence="4">Short-chain dehydrogenase/reductase SDR</fullName>
    </submittedName>
</protein>
<dbReference type="Gene3D" id="3.40.50.720">
    <property type="entry name" value="NAD(P)-binding Rossmann-like Domain"/>
    <property type="match status" value="1"/>
</dbReference>